<feature type="compositionally biased region" description="Gly residues" evidence="1">
    <location>
        <begin position="55"/>
        <end position="67"/>
    </location>
</feature>
<dbReference type="Proteomes" id="UP000218702">
    <property type="component" value="Chromosome"/>
</dbReference>
<reference evidence="3 4" key="1">
    <citation type="submission" date="2017-06" db="EMBL/GenBank/DDBJ databases">
        <title>Genome sequencing of cyanobaciteial culture collection at National Institute for Environmental Studies (NIES).</title>
        <authorList>
            <person name="Hirose Y."/>
            <person name="Shimura Y."/>
            <person name="Fujisawa T."/>
            <person name="Nakamura Y."/>
            <person name="Kawachi M."/>
        </authorList>
    </citation>
    <scope>NUCLEOTIDE SEQUENCE [LARGE SCALE GENOMIC DNA]</scope>
    <source>
        <strain evidence="3 4">NIES-806</strain>
    </source>
</reference>
<feature type="signal peptide" evidence="2">
    <location>
        <begin position="1"/>
        <end position="18"/>
    </location>
</feature>
<proteinExistence type="predicted"/>
<keyword evidence="4" id="KW-1185">Reference proteome</keyword>
<dbReference type="EMBL" id="AP018316">
    <property type="protein sequence ID" value="BAZ85873.1"/>
    <property type="molecule type" value="Genomic_DNA"/>
</dbReference>
<protein>
    <recommendedName>
        <fullName evidence="5">DUF5667 domain-containing protein</fullName>
    </recommendedName>
</protein>
<feature type="compositionally biased region" description="Gly residues" evidence="1">
    <location>
        <begin position="115"/>
        <end position="127"/>
    </location>
</feature>
<accession>A0A1Z4V363</accession>
<feature type="compositionally biased region" description="Gly residues" evidence="1">
    <location>
        <begin position="85"/>
        <end position="97"/>
    </location>
</feature>
<dbReference type="AlphaFoldDB" id="A0A1Z4V363"/>
<evidence type="ECO:0000313" key="3">
    <source>
        <dbReference type="EMBL" id="BAZ85873.1"/>
    </source>
</evidence>
<dbReference type="RefSeq" id="WP_096667027.1">
    <property type="nucleotide sequence ID" value="NZ_AP018316.1"/>
</dbReference>
<evidence type="ECO:0000256" key="1">
    <source>
        <dbReference type="SAM" id="MobiDB-lite"/>
    </source>
</evidence>
<feature type="region of interest" description="Disordered" evidence="1">
    <location>
        <begin position="23"/>
        <end position="152"/>
    </location>
</feature>
<evidence type="ECO:0000256" key="2">
    <source>
        <dbReference type="SAM" id="SignalP"/>
    </source>
</evidence>
<feature type="compositionally biased region" description="Low complexity" evidence="1">
    <location>
        <begin position="23"/>
        <end position="34"/>
    </location>
</feature>
<gene>
    <name evidence="3" type="ORF">NIES806_20770</name>
</gene>
<feature type="compositionally biased region" description="Low complexity" evidence="1">
    <location>
        <begin position="98"/>
        <end position="114"/>
    </location>
</feature>
<evidence type="ECO:0008006" key="5">
    <source>
        <dbReference type="Google" id="ProtNLM"/>
    </source>
</evidence>
<organism evidence="3 4">
    <name type="scientific">Dolichospermum compactum NIES-806</name>
    <dbReference type="NCBI Taxonomy" id="1973481"/>
    <lineage>
        <taxon>Bacteria</taxon>
        <taxon>Bacillati</taxon>
        <taxon>Cyanobacteriota</taxon>
        <taxon>Cyanophyceae</taxon>
        <taxon>Nostocales</taxon>
        <taxon>Aphanizomenonaceae</taxon>
        <taxon>Dolichospermum</taxon>
        <taxon>Dolichospermum compactum</taxon>
    </lineage>
</organism>
<dbReference type="KEGG" id="dcm:NIES806_20770"/>
<keyword evidence="2" id="KW-0732">Signal</keyword>
<feature type="chain" id="PRO_5012532054" description="DUF5667 domain-containing protein" evidence="2">
    <location>
        <begin position="19"/>
        <end position="320"/>
    </location>
</feature>
<feature type="compositionally biased region" description="Low complexity" evidence="1">
    <location>
        <begin position="128"/>
        <end position="137"/>
    </location>
</feature>
<dbReference type="OrthoDB" id="517883at2"/>
<sequence length="320" mass="32764">MLKIRTFILALTLTPLLAINWQQPSQSQTSPSLGTAGGMSGGGNIGPINTSPSVGTGGGMSGGGTTGSSGNTNSHPDDNTSPSVGTGGSMSGGGTTGSNGNTNSHPDDNTSPSVGTGGGMSGGGTTGSNGNTSPSVGNAGGQSGSPVTIVRTSRGNSLRITAERQDKLNRVAINIFTKENSKVLVAFRQPEAIRRGESNRFTQILSQAGVSPALANRFIFTLIRVIKIGASTSTTQSSLELPKRYLVASTKALKFSPIITQVSDNTLPSVEVDINDLNDAINAYNQIIDESSPVTLQALSQNQDFLETGNALKELRAAIN</sequence>
<evidence type="ECO:0000313" key="4">
    <source>
        <dbReference type="Proteomes" id="UP000218702"/>
    </source>
</evidence>
<feature type="compositionally biased region" description="Gly residues" evidence="1">
    <location>
        <begin position="35"/>
        <end position="45"/>
    </location>
</feature>
<name>A0A1Z4V363_9CYAN</name>